<organism evidence="2 3">
    <name type="scientific">Kordia antarctica</name>
    <dbReference type="NCBI Taxonomy" id="1218801"/>
    <lineage>
        <taxon>Bacteria</taxon>
        <taxon>Pseudomonadati</taxon>
        <taxon>Bacteroidota</taxon>
        <taxon>Flavobacteriia</taxon>
        <taxon>Flavobacteriales</taxon>
        <taxon>Flavobacteriaceae</taxon>
        <taxon>Kordia</taxon>
    </lineage>
</organism>
<gene>
    <name evidence="2" type="ORF">IMCC3317_09110</name>
</gene>
<accession>A0A7L4ZG19</accession>
<dbReference type="SUPFAM" id="SSF50939">
    <property type="entry name" value="Sialidases"/>
    <property type="match status" value="1"/>
</dbReference>
<dbReference type="Pfam" id="PF15892">
    <property type="entry name" value="BNR_4"/>
    <property type="match status" value="1"/>
</dbReference>
<dbReference type="RefSeq" id="WP_160128300.1">
    <property type="nucleotide sequence ID" value="NZ_CP019288.1"/>
</dbReference>
<dbReference type="AlphaFoldDB" id="A0A7L4ZG19"/>
<evidence type="ECO:0000313" key="2">
    <source>
        <dbReference type="EMBL" id="QHI35565.1"/>
    </source>
</evidence>
<keyword evidence="3" id="KW-1185">Reference proteome</keyword>
<dbReference type="Proteomes" id="UP000464657">
    <property type="component" value="Chromosome"/>
</dbReference>
<dbReference type="EMBL" id="CP019288">
    <property type="protein sequence ID" value="QHI35565.1"/>
    <property type="molecule type" value="Genomic_DNA"/>
</dbReference>
<keyword evidence="1" id="KW-0732">Signal</keyword>
<protein>
    <recommendedName>
        <fullName evidence="4">BNR repeat-containing family member</fullName>
    </recommendedName>
</protein>
<evidence type="ECO:0000313" key="3">
    <source>
        <dbReference type="Proteomes" id="UP000464657"/>
    </source>
</evidence>
<reference evidence="2 3" key="1">
    <citation type="journal article" date="2013" name="Int. J. Syst. Evol. Microbiol.">
        <title>Kordia antarctica sp. nov., isolated from Antarctic seawater.</title>
        <authorList>
            <person name="Baek K."/>
            <person name="Choi A."/>
            <person name="Kang I."/>
            <person name="Lee K."/>
            <person name="Cho J.C."/>
        </authorList>
    </citation>
    <scope>NUCLEOTIDE SEQUENCE [LARGE SCALE GENOMIC DNA]</scope>
    <source>
        <strain evidence="2 3">IMCC3317</strain>
    </source>
</reference>
<dbReference type="KEGG" id="kan:IMCC3317_09110"/>
<proteinExistence type="predicted"/>
<dbReference type="OrthoDB" id="6381507at2"/>
<dbReference type="Gene3D" id="2.130.10.10">
    <property type="entry name" value="YVTN repeat-like/Quinoprotein amine dehydrogenase"/>
    <property type="match status" value="1"/>
</dbReference>
<feature type="chain" id="PRO_5029738349" description="BNR repeat-containing family member" evidence="1">
    <location>
        <begin position="21"/>
        <end position="694"/>
    </location>
</feature>
<evidence type="ECO:0008006" key="4">
    <source>
        <dbReference type="Google" id="ProtNLM"/>
    </source>
</evidence>
<feature type="signal peptide" evidence="1">
    <location>
        <begin position="1"/>
        <end position="20"/>
    </location>
</feature>
<dbReference type="InterPro" id="IPR036278">
    <property type="entry name" value="Sialidase_sf"/>
</dbReference>
<name>A0A7L4ZG19_9FLAO</name>
<sequence length="694" mass="80783">MKFIHHILCILLLISTVSVAQNHATYIFAKSKAVSSENYQSMTFNGVWSWFSDPRAVYFEGKHKRTYAGWIDNYGDVHIGFYDHETEEIQSHVIYDNLEIDDHDNPSILFDDSGRLLVFFNTHSQNERPLFMRTSTNPEDISDWSPIKELFLNDELRYSNAEIRQHTYTNPVRLSKEEGKLYIFWRGVDMKPSYSVSTDNGKTWSKGEILFLPTEENHIKVPYTKVYSDGVSKIHFVFTDGHPTKEKKNGLYYMYYENGSFYKANGKKIKDANQLPMLQDELDVIFESDTIKSWNWDIAQDENGDPIVTYAKFLKDDSHMYSYATFNNNQWKSYDLIYAGKWFPDTRLGTKEAAPHYSGGIVIDHENPNTVYVSVMRKGVFEIEEWTTKNKGKLWKATKITENSTKNNVRPFAVRGAKKGNPVQVLWLQNTKYIYYANNTRDKTDPLNFRDRFHTSVKMNLLKPTLKAELTKENLIRFLREVVEHQLENPSRKLTYTYWRYGLGFAGVEAFAEITKEARYANELQNIQQYQTEEDEDEDEIAIENIIWSYSAQNNREYLQKIETLTVEDFSEMESDLPIASVIRAIEKFEQTIVAIDEFKKIYKTSVNLMIQEFNFEPFTELNLRRKALLIYSFAAGIRNGLIDKKHQETVLDAWKKLQLQVLKKGVITSLDVATSGAILIAGKEVFEIINGKL</sequence>
<evidence type="ECO:0000256" key="1">
    <source>
        <dbReference type="SAM" id="SignalP"/>
    </source>
</evidence>
<dbReference type="CDD" id="cd15482">
    <property type="entry name" value="Sialidase_non-viral"/>
    <property type="match status" value="1"/>
</dbReference>
<dbReference type="InterPro" id="IPR015943">
    <property type="entry name" value="WD40/YVTN_repeat-like_dom_sf"/>
</dbReference>